<accession>A0AAW6RF93</accession>
<feature type="domain" description="DUF8175" evidence="2">
    <location>
        <begin position="24"/>
        <end position="189"/>
    </location>
</feature>
<proteinExistence type="predicted"/>
<comment type="caution">
    <text evidence="3">The sequence shown here is derived from an EMBL/GenBank/DDBJ whole genome shotgun (WGS) entry which is preliminary data.</text>
</comment>
<reference evidence="3" key="1">
    <citation type="submission" date="2023-04" db="EMBL/GenBank/DDBJ databases">
        <title>Characterization and analysis of the complete genome of Gordonia rubripertincta 112, the degrader of aromatic and aliphatic compounds.</title>
        <authorList>
            <person name="Frantsuzova E."/>
            <person name="Bogun A."/>
            <person name="Delegan Y."/>
        </authorList>
    </citation>
    <scope>NUCLEOTIDE SEQUENCE</scope>
    <source>
        <strain evidence="3">112</strain>
        <plasmid evidence="3">p1517_part_2</plasmid>
    </source>
</reference>
<feature type="region of interest" description="Disordered" evidence="1">
    <location>
        <begin position="19"/>
        <end position="39"/>
    </location>
</feature>
<dbReference type="RefSeq" id="WP_005199748.1">
    <property type="nucleotide sequence ID" value="NZ_JAAXPB010000018.1"/>
</dbReference>
<evidence type="ECO:0000256" key="1">
    <source>
        <dbReference type="SAM" id="MobiDB-lite"/>
    </source>
</evidence>
<gene>
    <name evidence="3" type="ORF">QBL07_20000</name>
</gene>
<organism evidence="3">
    <name type="scientific">Gordonia rubripertincta</name>
    <name type="common">Rhodococcus corallinus</name>
    <dbReference type="NCBI Taxonomy" id="36822"/>
    <lineage>
        <taxon>Bacteria</taxon>
        <taxon>Bacillati</taxon>
        <taxon>Actinomycetota</taxon>
        <taxon>Actinomycetes</taxon>
        <taxon>Mycobacteriales</taxon>
        <taxon>Gordoniaceae</taxon>
        <taxon>Gordonia</taxon>
    </lineage>
</organism>
<name>A0AAW6RF93_GORRU</name>
<evidence type="ECO:0000259" key="2">
    <source>
        <dbReference type="Pfam" id="PF26526"/>
    </source>
</evidence>
<sequence>MLSLAPLVVVATALTGCGGEDGPAAQSSTTTTPPPTAPPTEVTWTTFGGVKVPCADQGPKDCYGSAPTGFDHTGAGAALAAISATIRMSIANDQAWPSVVGTLVAPSPARDQWSINRVRISITGPVDDDKAPVVEGYTIDAYTPQAATVGIITRQPDQSLTRTTSTVRWSAAGDWLLELPPTDSTTSRVQAIDAAPADMIDLPNPS</sequence>
<protein>
    <recommendedName>
        <fullName evidence="2">DUF8175 domain-containing protein</fullName>
    </recommendedName>
</protein>
<keyword evidence="3" id="KW-0614">Plasmid</keyword>
<dbReference type="EMBL" id="JARUXG010000017">
    <property type="protein sequence ID" value="MDG6783106.1"/>
    <property type="molecule type" value="Genomic_DNA"/>
</dbReference>
<dbReference type="Pfam" id="PF26526">
    <property type="entry name" value="DUF8175"/>
    <property type="match status" value="1"/>
</dbReference>
<dbReference type="AlphaFoldDB" id="A0AAW6RF93"/>
<dbReference type="InterPro" id="IPR058488">
    <property type="entry name" value="DUF8175"/>
</dbReference>
<evidence type="ECO:0000313" key="3">
    <source>
        <dbReference type="EMBL" id="MDG6783106.1"/>
    </source>
</evidence>
<geneLocation type="plasmid" evidence="3">
    <name>p1517_part_2</name>
</geneLocation>